<evidence type="ECO:0000313" key="3">
    <source>
        <dbReference type="Proteomes" id="UP000887013"/>
    </source>
</evidence>
<comment type="caution">
    <text evidence="2">The sequence shown here is derived from an EMBL/GenBank/DDBJ whole genome shotgun (WGS) entry which is preliminary data.</text>
</comment>
<reference evidence="2" key="1">
    <citation type="submission" date="2020-08" db="EMBL/GenBank/DDBJ databases">
        <title>Multicomponent nature underlies the extraordinary mechanical properties of spider dragline silk.</title>
        <authorList>
            <person name="Kono N."/>
            <person name="Nakamura H."/>
            <person name="Mori M."/>
            <person name="Yoshida Y."/>
            <person name="Ohtoshi R."/>
            <person name="Malay A.D."/>
            <person name="Moran D.A.P."/>
            <person name="Tomita M."/>
            <person name="Numata K."/>
            <person name="Arakawa K."/>
        </authorList>
    </citation>
    <scope>NUCLEOTIDE SEQUENCE</scope>
</reference>
<proteinExistence type="predicted"/>
<accession>A0A8X6PXR9</accession>
<name>A0A8X6PXR9_NEPPI</name>
<feature type="transmembrane region" description="Helical" evidence="1">
    <location>
        <begin position="290"/>
        <end position="311"/>
    </location>
</feature>
<feature type="transmembrane region" description="Helical" evidence="1">
    <location>
        <begin position="373"/>
        <end position="390"/>
    </location>
</feature>
<protein>
    <submittedName>
        <fullName evidence="2">Uncharacterized protein</fullName>
    </submittedName>
</protein>
<keyword evidence="3" id="KW-1185">Reference proteome</keyword>
<dbReference type="EMBL" id="BMAW01119673">
    <property type="protein sequence ID" value="GFT85821.1"/>
    <property type="molecule type" value="Genomic_DNA"/>
</dbReference>
<sequence>MANKAKIKTVLSEFSVIMFSLSLIGIRISEKNSYGGLKPKFNLKSVIELLAEISLMLFAVSAVINGVFFIQYESSTLKLTSISLRTTLLILRCSLYSKKNQILKVIYKLQSFAKPQQQVLHSSERRYVILGCVLSFLLPAIVVVVSISFLMTDTEAHRGIYEKFFHIRNMSNRSKTLYGVLSSCLQTLFTLHYFVFPALIMTLLSFVYSSYSNILKHRLSDVRQDLLRDMTESTLSETLKILATARKIHSFVEDSVSFIAFLCYVLIFENILNLVSLFTNNFLSFSKLIRLMHCVNIFFWTTTWLIILTLCGSKIKRIKHFLKHLMQDIVPRQNNKWKPNGSKEMLHLLLLNECTKFNLQFTGWGMFLIDKKLFLSICSILITYGVLFATEL</sequence>
<feature type="transmembrane region" description="Helical" evidence="1">
    <location>
        <begin position="256"/>
        <end position="278"/>
    </location>
</feature>
<keyword evidence="1" id="KW-0472">Membrane</keyword>
<feature type="transmembrane region" description="Helical" evidence="1">
    <location>
        <begin position="127"/>
        <end position="151"/>
    </location>
</feature>
<evidence type="ECO:0000313" key="2">
    <source>
        <dbReference type="EMBL" id="GFT85821.1"/>
    </source>
</evidence>
<evidence type="ECO:0000256" key="1">
    <source>
        <dbReference type="SAM" id="Phobius"/>
    </source>
</evidence>
<feature type="transmembrane region" description="Helical" evidence="1">
    <location>
        <begin position="191"/>
        <end position="211"/>
    </location>
</feature>
<feature type="transmembrane region" description="Helical" evidence="1">
    <location>
        <begin position="12"/>
        <end position="29"/>
    </location>
</feature>
<dbReference type="OrthoDB" id="6421836at2759"/>
<organism evidence="2 3">
    <name type="scientific">Nephila pilipes</name>
    <name type="common">Giant wood spider</name>
    <name type="synonym">Nephila maculata</name>
    <dbReference type="NCBI Taxonomy" id="299642"/>
    <lineage>
        <taxon>Eukaryota</taxon>
        <taxon>Metazoa</taxon>
        <taxon>Ecdysozoa</taxon>
        <taxon>Arthropoda</taxon>
        <taxon>Chelicerata</taxon>
        <taxon>Arachnida</taxon>
        <taxon>Araneae</taxon>
        <taxon>Araneomorphae</taxon>
        <taxon>Entelegynae</taxon>
        <taxon>Araneoidea</taxon>
        <taxon>Nephilidae</taxon>
        <taxon>Nephila</taxon>
    </lineage>
</organism>
<dbReference type="Proteomes" id="UP000887013">
    <property type="component" value="Unassembled WGS sequence"/>
</dbReference>
<feature type="transmembrane region" description="Helical" evidence="1">
    <location>
        <begin position="49"/>
        <end position="70"/>
    </location>
</feature>
<dbReference type="AlphaFoldDB" id="A0A8X6PXR9"/>
<gene>
    <name evidence="2" type="primary">AVEN_109535_1</name>
    <name evidence="2" type="ORF">NPIL_483381</name>
</gene>
<keyword evidence="1" id="KW-0812">Transmembrane</keyword>
<keyword evidence="1" id="KW-1133">Transmembrane helix</keyword>